<name>A0A0K1NIH9_9BACT</name>
<keyword evidence="11" id="KW-1185">Reference proteome</keyword>
<dbReference type="Gene3D" id="3.10.50.40">
    <property type="match status" value="1"/>
</dbReference>
<reference evidence="9 11" key="2">
    <citation type="submission" date="2021-03" db="EMBL/GenBank/DDBJ databases">
        <title>Human Oral Microbial Genomes.</title>
        <authorList>
            <person name="Johnston C.D."/>
            <person name="Chen T."/>
            <person name="Dewhirst F.E."/>
        </authorList>
    </citation>
    <scope>NUCLEOTIDE SEQUENCE [LARGE SCALE GENOMIC DNA]</scope>
    <source>
        <strain evidence="9 11">W1435</strain>
    </source>
</reference>
<reference evidence="8 10" key="1">
    <citation type="submission" date="2015-07" db="EMBL/GenBank/DDBJ databases">
        <authorList>
            <person name="Noorani M."/>
        </authorList>
    </citation>
    <scope>NUCLEOTIDE SEQUENCE [LARGE SCALE GENOMIC DNA]</scope>
    <source>
        <strain evidence="8 10">W1435</strain>
    </source>
</reference>
<dbReference type="EMBL" id="CP072370">
    <property type="protein sequence ID" value="QUB86307.1"/>
    <property type="molecule type" value="Genomic_DNA"/>
</dbReference>
<evidence type="ECO:0000313" key="11">
    <source>
        <dbReference type="Proteomes" id="UP000682005"/>
    </source>
</evidence>
<comment type="similarity">
    <text evidence="2 6">Belongs to the FKBP-type PPIase family.</text>
</comment>
<dbReference type="Proteomes" id="UP000682005">
    <property type="component" value="Chromosome 1"/>
</dbReference>
<dbReference type="STRING" id="1236517.ADJ77_02230"/>
<accession>A0A0K1NIH9</accession>
<evidence type="ECO:0000313" key="8">
    <source>
        <dbReference type="EMBL" id="AKU68678.1"/>
    </source>
</evidence>
<dbReference type="GO" id="GO:0003755">
    <property type="term" value="F:peptidyl-prolyl cis-trans isomerase activity"/>
    <property type="evidence" value="ECO:0007669"/>
    <property type="project" value="UniProtKB-UniRule"/>
</dbReference>
<dbReference type="SUPFAM" id="SSF54534">
    <property type="entry name" value="FKBP-like"/>
    <property type="match status" value="1"/>
</dbReference>
<evidence type="ECO:0000256" key="1">
    <source>
        <dbReference type="ARBA" id="ARBA00000971"/>
    </source>
</evidence>
<evidence type="ECO:0000256" key="3">
    <source>
        <dbReference type="ARBA" id="ARBA00023110"/>
    </source>
</evidence>
<evidence type="ECO:0000313" key="10">
    <source>
        <dbReference type="Proteomes" id="UP000060345"/>
    </source>
</evidence>
<proteinExistence type="inferred from homology"/>
<dbReference type="PROSITE" id="PS50059">
    <property type="entry name" value="FKBP_PPIASE"/>
    <property type="match status" value="1"/>
</dbReference>
<evidence type="ECO:0000313" key="9">
    <source>
        <dbReference type="EMBL" id="QUB86307.1"/>
    </source>
</evidence>
<dbReference type="InterPro" id="IPR046357">
    <property type="entry name" value="PPIase_dom_sf"/>
</dbReference>
<keyword evidence="4 5" id="KW-0413">Isomerase</keyword>
<dbReference type="Proteomes" id="UP000060345">
    <property type="component" value="Chromosome 1"/>
</dbReference>
<dbReference type="RefSeq" id="WP_025078474.1">
    <property type="nucleotide sequence ID" value="NZ_BAKO01000015.1"/>
</dbReference>
<dbReference type="PANTHER" id="PTHR43811">
    <property type="entry name" value="FKBP-TYPE PEPTIDYL-PROLYL CIS-TRANS ISOMERASE FKPA"/>
    <property type="match status" value="1"/>
</dbReference>
<dbReference type="eggNOG" id="COG0545">
    <property type="taxonomic scope" value="Bacteria"/>
</dbReference>
<dbReference type="PANTHER" id="PTHR43811:SF19">
    <property type="entry name" value="39 KDA FK506-BINDING NUCLEAR PROTEIN"/>
    <property type="match status" value="1"/>
</dbReference>
<evidence type="ECO:0000256" key="4">
    <source>
        <dbReference type="ARBA" id="ARBA00023235"/>
    </source>
</evidence>
<dbReference type="AlphaFoldDB" id="A0A0K1NIH9"/>
<dbReference type="EMBL" id="CP012074">
    <property type="protein sequence ID" value="AKU68678.1"/>
    <property type="molecule type" value="Genomic_DNA"/>
</dbReference>
<evidence type="ECO:0000259" key="7">
    <source>
        <dbReference type="PROSITE" id="PS50059"/>
    </source>
</evidence>
<evidence type="ECO:0000256" key="5">
    <source>
        <dbReference type="PROSITE-ProRule" id="PRU00277"/>
    </source>
</evidence>
<sequence length="133" mass="15094">MGKKQEYKLKNEEYLKELSQKDGIRTLPHGILYEVIKEGTGEGKVSARSIVTCHYRGSLISGKVFDDSWQRGIPEAFRVNELITGFQIALCAMRKGDHWRIHIPYQDGYGTKRDGEIPAFSTLVFEVELFGIG</sequence>
<organism evidence="8 10">
    <name type="scientific">Prevotella fusca JCM 17724</name>
    <dbReference type="NCBI Taxonomy" id="1236517"/>
    <lineage>
        <taxon>Bacteria</taxon>
        <taxon>Pseudomonadati</taxon>
        <taxon>Bacteroidota</taxon>
        <taxon>Bacteroidia</taxon>
        <taxon>Bacteroidales</taxon>
        <taxon>Prevotellaceae</taxon>
        <taxon>Prevotella</taxon>
    </lineage>
</organism>
<dbReference type="KEGG" id="pfus:ADJ77_02230"/>
<keyword evidence="3 5" id="KW-0697">Rotamase</keyword>
<comment type="catalytic activity">
    <reaction evidence="1 5 6">
        <text>[protein]-peptidylproline (omega=180) = [protein]-peptidylproline (omega=0)</text>
        <dbReference type="Rhea" id="RHEA:16237"/>
        <dbReference type="Rhea" id="RHEA-COMP:10747"/>
        <dbReference type="Rhea" id="RHEA-COMP:10748"/>
        <dbReference type="ChEBI" id="CHEBI:83833"/>
        <dbReference type="ChEBI" id="CHEBI:83834"/>
        <dbReference type="EC" id="5.2.1.8"/>
    </reaction>
</comment>
<gene>
    <name evidence="8" type="ORF">ADJ77_02230</name>
    <name evidence="9" type="ORF">J5A51_09375</name>
</gene>
<dbReference type="OrthoDB" id="9814548at2"/>
<evidence type="ECO:0000256" key="6">
    <source>
        <dbReference type="RuleBase" id="RU003915"/>
    </source>
</evidence>
<feature type="domain" description="PPIase FKBP-type" evidence="7">
    <location>
        <begin position="48"/>
        <end position="133"/>
    </location>
</feature>
<evidence type="ECO:0000256" key="2">
    <source>
        <dbReference type="ARBA" id="ARBA00006577"/>
    </source>
</evidence>
<protein>
    <recommendedName>
        <fullName evidence="6">Peptidyl-prolyl cis-trans isomerase</fullName>
        <ecNumber evidence="6">5.2.1.8</ecNumber>
    </recommendedName>
</protein>
<dbReference type="InterPro" id="IPR001179">
    <property type="entry name" value="PPIase_FKBP_dom"/>
</dbReference>
<dbReference type="EC" id="5.2.1.8" evidence="6"/>
<dbReference type="Pfam" id="PF00254">
    <property type="entry name" value="FKBP_C"/>
    <property type="match status" value="1"/>
</dbReference>